<sequence length="257" mass="28361">MPAQTDSEMINMDRILQQLRAENVNVATFLDEDIRPRQPPNLSNPGVLLRIGQPSTRILEPREYPGGILGAILNLVQRAGSVDAAKTALSAAVEKRKRTPKDPAATVRQVLPRDLNATLGMDIPKAPSDSSRKRVAVSPAADARPPKQQVADASNSNGEGGSNNIVKRLKDVPEILRDMLKTLSSIKQSAKPPSASIQSAFYSHHDRVDLFRLFMGAFVNYDAMGYEDAGFVDYQRLQAHTHKHYMFRHLADENVTL</sequence>
<feature type="region of interest" description="Disordered" evidence="1">
    <location>
        <begin position="116"/>
        <end position="166"/>
    </location>
</feature>
<proteinExistence type="predicted"/>
<keyword evidence="3" id="KW-1185">Reference proteome</keyword>
<evidence type="ECO:0000313" key="2">
    <source>
        <dbReference type="EMBL" id="KAK8159262.1"/>
    </source>
</evidence>
<name>A0ABR1XKV3_9PEZI</name>
<protein>
    <submittedName>
        <fullName evidence="2">Uncharacterized protein</fullName>
    </submittedName>
</protein>
<organism evidence="2 3">
    <name type="scientific">Phyllosticta citrichinensis</name>
    <dbReference type="NCBI Taxonomy" id="1130410"/>
    <lineage>
        <taxon>Eukaryota</taxon>
        <taxon>Fungi</taxon>
        <taxon>Dikarya</taxon>
        <taxon>Ascomycota</taxon>
        <taxon>Pezizomycotina</taxon>
        <taxon>Dothideomycetes</taxon>
        <taxon>Dothideomycetes incertae sedis</taxon>
        <taxon>Botryosphaeriales</taxon>
        <taxon>Phyllostictaceae</taxon>
        <taxon>Phyllosticta</taxon>
    </lineage>
</organism>
<evidence type="ECO:0000313" key="3">
    <source>
        <dbReference type="Proteomes" id="UP001456524"/>
    </source>
</evidence>
<dbReference type="Proteomes" id="UP001456524">
    <property type="component" value="Unassembled WGS sequence"/>
</dbReference>
<comment type="caution">
    <text evidence="2">The sequence shown here is derived from an EMBL/GenBank/DDBJ whole genome shotgun (WGS) entry which is preliminary data.</text>
</comment>
<dbReference type="EMBL" id="JBBWUH010000008">
    <property type="protein sequence ID" value="KAK8159262.1"/>
    <property type="molecule type" value="Genomic_DNA"/>
</dbReference>
<evidence type="ECO:0000256" key="1">
    <source>
        <dbReference type="SAM" id="MobiDB-lite"/>
    </source>
</evidence>
<reference evidence="2 3" key="1">
    <citation type="journal article" date="2022" name="G3 (Bethesda)">
        <title>Enemy or ally: a genomic approach to elucidate the lifestyle of Phyllosticta citrichinaensis.</title>
        <authorList>
            <person name="Buijs V.A."/>
            <person name="Groenewald J.Z."/>
            <person name="Haridas S."/>
            <person name="LaButti K.M."/>
            <person name="Lipzen A."/>
            <person name="Martin F.M."/>
            <person name="Barry K."/>
            <person name="Grigoriev I.V."/>
            <person name="Crous P.W."/>
            <person name="Seidl M.F."/>
        </authorList>
    </citation>
    <scope>NUCLEOTIDE SEQUENCE [LARGE SCALE GENOMIC DNA]</scope>
    <source>
        <strain evidence="2 3">CBS 129764</strain>
    </source>
</reference>
<accession>A0ABR1XKV3</accession>
<gene>
    <name evidence="2" type="ORF">IWX90DRAFT_488749</name>
</gene>